<evidence type="ECO:0000313" key="1">
    <source>
        <dbReference type="EMBL" id="KAK0418915.1"/>
    </source>
</evidence>
<proteinExistence type="predicted"/>
<name>A0AA39I6W0_9BILA</name>
<organism evidence="1 2">
    <name type="scientific">Steinernema hermaphroditum</name>
    <dbReference type="NCBI Taxonomy" id="289476"/>
    <lineage>
        <taxon>Eukaryota</taxon>
        <taxon>Metazoa</taxon>
        <taxon>Ecdysozoa</taxon>
        <taxon>Nematoda</taxon>
        <taxon>Chromadorea</taxon>
        <taxon>Rhabditida</taxon>
        <taxon>Tylenchina</taxon>
        <taxon>Panagrolaimomorpha</taxon>
        <taxon>Strongyloidoidea</taxon>
        <taxon>Steinernematidae</taxon>
        <taxon>Steinernema</taxon>
    </lineage>
</organism>
<reference evidence="1" key="1">
    <citation type="submission" date="2023-06" db="EMBL/GenBank/DDBJ databases">
        <title>Genomic analysis of the entomopathogenic nematode Steinernema hermaphroditum.</title>
        <authorList>
            <person name="Schwarz E.M."/>
            <person name="Heppert J.K."/>
            <person name="Baniya A."/>
            <person name="Schwartz H.T."/>
            <person name="Tan C.-H."/>
            <person name="Antoshechkin I."/>
            <person name="Sternberg P.W."/>
            <person name="Goodrich-Blair H."/>
            <person name="Dillman A.R."/>
        </authorList>
    </citation>
    <scope>NUCLEOTIDE SEQUENCE</scope>
    <source>
        <strain evidence="1">PS9179</strain>
        <tissue evidence="1">Whole animal</tissue>
    </source>
</reference>
<comment type="caution">
    <text evidence="1">The sequence shown here is derived from an EMBL/GenBank/DDBJ whole genome shotgun (WGS) entry which is preliminary data.</text>
</comment>
<evidence type="ECO:0000313" key="2">
    <source>
        <dbReference type="Proteomes" id="UP001175271"/>
    </source>
</evidence>
<dbReference type="AlphaFoldDB" id="A0AA39I6W0"/>
<sequence length="238" mass="26997">MRLFLLTIFGLCAASPSTQLADGVLSKGADSISKYLPYQKIFTEKAYVSGLSRIHEILHKLNGTVLPPEFFEFAESLTEDDYDAVKLGFLVIKELPSFRRSTYVLVRELMTKYPEFYERAYVALGSFLDKWSTLRPATQSLARSLWKYYLEHSMKSDTDNTALIFKSVLSQYANWPEEDKNELDKLLPKLSVLMNTINGNVESGKDIFDGSSSNEVDSVHDVLYVTTQILKFVLQTSA</sequence>
<dbReference type="Gene3D" id="1.20.120.1100">
    <property type="match status" value="1"/>
</dbReference>
<accession>A0AA39I6W0</accession>
<gene>
    <name evidence="1" type="ORF">QR680_013847</name>
</gene>
<dbReference type="Proteomes" id="UP001175271">
    <property type="component" value="Unassembled WGS sequence"/>
</dbReference>
<protein>
    <submittedName>
        <fullName evidence="1">Uncharacterized protein</fullName>
    </submittedName>
</protein>
<dbReference type="EMBL" id="JAUCMV010000002">
    <property type="protein sequence ID" value="KAK0418915.1"/>
    <property type="molecule type" value="Genomic_DNA"/>
</dbReference>
<keyword evidence="2" id="KW-1185">Reference proteome</keyword>